<dbReference type="GO" id="GO:0009002">
    <property type="term" value="F:serine-type D-Ala-D-Ala carboxypeptidase activity"/>
    <property type="evidence" value="ECO:0007669"/>
    <property type="project" value="UniProtKB-EC"/>
</dbReference>
<dbReference type="GO" id="GO:0006508">
    <property type="term" value="P:proteolysis"/>
    <property type="evidence" value="ECO:0007669"/>
    <property type="project" value="UniProtKB-KW"/>
</dbReference>
<evidence type="ECO:0000313" key="16">
    <source>
        <dbReference type="EMBL" id="RKR30175.1"/>
    </source>
</evidence>
<dbReference type="Pfam" id="PF00912">
    <property type="entry name" value="Transgly"/>
    <property type="match status" value="1"/>
</dbReference>
<dbReference type="GO" id="GO:0008658">
    <property type="term" value="F:penicillin binding"/>
    <property type="evidence" value="ECO:0007669"/>
    <property type="project" value="InterPro"/>
</dbReference>
<evidence type="ECO:0000256" key="6">
    <source>
        <dbReference type="ARBA" id="ARBA00022679"/>
    </source>
</evidence>
<dbReference type="PANTHER" id="PTHR32282:SF33">
    <property type="entry name" value="PEPTIDOGLYCAN GLYCOSYLTRANSFERASE"/>
    <property type="match status" value="1"/>
</dbReference>
<dbReference type="GO" id="GO:0008360">
    <property type="term" value="P:regulation of cell shape"/>
    <property type="evidence" value="ECO:0007669"/>
    <property type="project" value="UniProtKB-KW"/>
</dbReference>
<name>A0A495FLR9_9MICC</name>
<dbReference type="AlphaFoldDB" id="A0A495FLR9"/>
<feature type="domain" description="Glycosyl transferase family 51" evidence="15">
    <location>
        <begin position="70"/>
        <end position="256"/>
    </location>
</feature>
<keyword evidence="3 16" id="KW-0121">Carboxypeptidase</keyword>
<evidence type="ECO:0000259" key="14">
    <source>
        <dbReference type="Pfam" id="PF00905"/>
    </source>
</evidence>
<dbReference type="Gene3D" id="1.10.3810.10">
    <property type="entry name" value="Biosynthetic peptidoglycan transglycosylase-like"/>
    <property type="match status" value="1"/>
</dbReference>
<keyword evidence="5" id="KW-0328">Glycosyltransferase</keyword>
<dbReference type="GO" id="GO:0009252">
    <property type="term" value="P:peptidoglycan biosynthetic process"/>
    <property type="evidence" value="ECO:0007669"/>
    <property type="project" value="UniProtKB-KW"/>
</dbReference>
<comment type="caution">
    <text evidence="16">The sequence shown here is derived from an EMBL/GenBank/DDBJ whole genome shotgun (WGS) entry which is preliminary data.</text>
</comment>
<dbReference type="PANTHER" id="PTHR32282">
    <property type="entry name" value="BINDING PROTEIN TRANSPEPTIDASE, PUTATIVE-RELATED"/>
    <property type="match status" value="1"/>
</dbReference>
<comment type="catalytic activity">
    <reaction evidence="12">
        <text>Preferential cleavage: (Ac)2-L-Lys-D-Ala-|-D-Ala. Also transpeptidation of peptidyl-alanyl moieties that are N-acyl substituents of D-alanine.</text>
        <dbReference type="EC" id="3.4.16.4"/>
    </reaction>
</comment>
<comment type="similarity">
    <text evidence="1">In the C-terminal section; belongs to the transpeptidase family.</text>
</comment>
<dbReference type="GO" id="GO:0030288">
    <property type="term" value="C:outer membrane-bounded periplasmic space"/>
    <property type="evidence" value="ECO:0007669"/>
    <property type="project" value="TreeGrafter"/>
</dbReference>
<dbReference type="SUPFAM" id="SSF56601">
    <property type="entry name" value="beta-lactamase/transpeptidase-like"/>
    <property type="match status" value="1"/>
</dbReference>
<keyword evidence="4" id="KW-0645">Protease</keyword>
<feature type="domain" description="Penicillin-binding protein transpeptidase" evidence="14">
    <location>
        <begin position="359"/>
        <end position="626"/>
    </location>
</feature>
<reference evidence="16 17" key="1">
    <citation type="submission" date="2018-10" db="EMBL/GenBank/DDBJ databases">
        <title>Genomic Encyclopedia of Type Strains, Phase IV (KMG-IV): sequencing the most valuable type-strain genomes for metagenomic binning, comparative biology and taxonomic classification.</title>
        <authorList>
            <person name="Goeker M."/>
        </authorList>
    </citation>
    <scope>NUCLEOTIDE SEQUENCE [LARGE SCALE GENOMIC DNA]</scope>
    <source>
        <strain evidence="16 17">DSM 25586</strain>
    </source>
</reference>
<keyword evidence="10" id="KW-0511">Multifunctional enzyme</keyword>
<keyword evidence="6" id="KW-0808">Transferase</keyword>
<dbReference type="InterPro" id="IPR036950">
    <property type="entry name" value="PBP_transglycosylase"/>
</dbReference>
<gene>
    <name evidence="16" type="ORF">C8D78_0495</name>
</gene>
<evidence type="ECO:0000256" key="11">
    <source>
        <dbReference type="ARBA" id="ARBA00023316"/>
    </source>
</evidence>
<dbReference type="RefSeq" id="WP_120950263.1">
    <property type="nucleotide sequence ID" value="NZ_RBIR01000001.1"/>
</dbReference>
<dbReference type="InterPro" id="IPR001264">
    <property type="entry name" value="Glyco_trans_51"/>
</dbReference>
<evidence type="ECO:0000256" key="1">
    <source>
        <dbReference type="ARBA" id="ARBA00007090"/>
    </source>
</evidence>
<keyword evidence="9" id="KW-0573">Peptidoglycan synthesis</keyword>
<evidence type="ECO:0000259" key="15">
    <source>
        <dbReference type="Pfam" id="PF00912"/>
    </source>
</evidence>
<evidence type="ECO:0000256" key="10">
    <source>
        <dbReference type="ARBA" id="ARBA00023268"/>
    </source>
</evidence>
<evidence type="ECO:0000256" key="4">
    <source>
        <dbReference type="ARBA" id="ARBA00022670"/>
    </source>
</evidence>
<evidence type="ECO:0000256" key="12">
    <source>
        <dbReference type="ARBA" id="ARBA00034000"/>
    </source>
</evidence>
<dbReference type="FunFam" id="1.10.3810.10:FF:000001">
    <property type="entry name" value="Penicillin-binding protein 1A"/>
    <property type="match status" value="1"/>
</dbReference>
<keyword evidence="7" id="KW-0378">Hydrolase</keyword>
<protein>
    <submittedName>
        <fullName evidence="16">Membrane peptidoglycan carboxypeptidase</fullName>
    </submittedName>
</protein>
<evidence type="ECO:0000256" key="3">
    <source>
        <dbReference type="ARBA" id="ARBA00022645"/>
    </source>
</evidence>
<dbReference type="Gene3D" id="3.40.710.10">
    <property type="entry name" value="DD-peptidase/beta-lactamase superfamily"/>
    <property type="match status" value="1"/>
</dbReference>
<sequence>MLSKDSRWGRILSFVVAGALCGVLVAGLFLPATAVAGTALSNSIGVFDRLPDDLDMNAPPAASTVLANDGSVIATFYAENRAPVALAKMSPFIRDGIVSIEDARFYQHGGIDATGILRALVATAQGGRQGASTITQQYVNNMIIESLVAQGKGDEVKLGYAKTIGDKLREMKLAIALETKYSKDQILQGYLNIVYFGNGAYGINAAAEEYFNVPASALTLPEAAALAGVVNSPVYYDPLTEPAHVVARRNEVLDKMLQQGRITATQHDAAVKAPIGLNVHRSAQGCFGATTAPYFCDYVQRLILNDPAFGADEAARKKLLNLGGLTIRTTLDPKLQKVAQEQVSASMSAADPLQRGSSLVSVQPGTGKVLTMAQNTVYNPATAPGNYTGNFALPEKDANGQPLDGAGGFQIGSTMKPFVFAEWLNSGRSMGTELDGSVRLYKPDFPWQNSCGSTTGSYDPAAGTHLLPNDDPNHYFRMSVLRGLYQSINTITFQSAAQLDFCNIQKMATAAGVTNGHTNQPYDLSSIASLIGTEDVAPLSMANAYATFAAKGVHCDPIALESVTGPHGRNYPVPGADCRQAISPDVAAGVTYALKNVLTRGSGYNIPVNKSYDIFAKTGTTDGNTMTWTVGATSGISTASWFGSYQGIGPRWINQDITINGKYYAAVDGADIAGGQWARLMNAAAPKFSTAPFARPPSSMLG</sequence>
<dbReference type="EMBL" id="RBIR01000001">
    <property type="protein sequence ID" value="RKR30175.1"/>
    <property type="molecule type" value="Genomic_DNA"/>
</dbReference>
<dbReference type="GO" id="GO:0071555">
    <property type="term" value="P:cell wall organization"/>
    <property type="evidence" value="ECO:0007669"/>
    <property type="project" value="UniProtKB-KW"/>
</dbReference>
<evidence type="ECO:0000256" key="13">
    <source>
        <dbReference type="ARBA" id="ARBA00049902"/>
    </source>
</evidence>
<keyword evidence="8" id="KW-0133">Cell shape</keyword>
<evidence type="ECO:0000313" key="17">
    <source>
        <dbReference type="Proteomes" id="UP000276055"/>
    </source>
</evidence>
<dbReference type="InterPro" id="IPR012338">
    <property type="entry name" value="Beta-lactam/transpept-like"/>
</dbReference>
<dbReference type="InterPro" id="IPR023346">
    <property type="entry name" value="Lysozyme-like_dom_sf"/>
</dbReference>
<dbReference type="Proteomes" id="UP000276055">
    <property type="component" value="Unassembled WGS sequence"/>
</dbReference>
<comment type="similarity">
    <text evidence="2">In the N-terminal section; belongs to the glycosyltransferase 51 family.</text>
</comment>
<dbReference type="Pfam" id="PF00905">
    <property type="entry name" value="Transpeptidase"/>
    <property type="match status" value="1"/>
</dbReference>
<dbReference type="InterPro" id="IPR001460">
    <property type="entry name" value="PCN-bd_Tpept"/>
</dbReference>
<evidence type="ECO:0000256" key="2">
    <source>
        <dbReference type="ARBA" id="ARBA00007739"/>
    </source>
</evidence>
<evidence type="ECO:0000256" key="9">
    <source>
        <dbReference type="ARBA" id="ARBA00022984"/>
    </source>
</evidence>
<organism evidence="16 17">
    <name type="scientific">Arthrobacter oryzae</name>
    <dbReference type="NCBI Taxonomy" id="409290"/>
    <lineage>
        <taxon>Bacteria</taxon>
        <taxon>Bacillati</taxon>
        <taxon>Actinomycetota</taxon>
        <taxon>Actinomycetes</taxon>
        <taxon>Micrococcales</taxon>
        <taxon>Micrococcaceae</taxon>
        <taxon>Arthrobacter</taxon>
    </lineage>
</organism>
<keyword evidence="11" id="KW-0961">Cell wall biogenesis/degradation</keyword>
<proteinExistence type="inferred from homology"/>
<dbReference type="GO" id="GO:0008955">
    <property type="term" value="F:peptidoglycan glycosyltransferase activity"/>
    <property type="evidence" value="ECO:0007669"/>
    <property type="project" value="UniProtKB-EC"/>
</dbReference>
<dbReference type="InterPro" id="IPR050396">
    <property type="entry name" value="Glycosyltr_51/Transpeptidase"/>
</dbReference>
<accession>A0A495FLR9</accession>
<dbReference type="SUPFAM" id="SSF53955">
    <property type="entry name" value="Lysozyme-like"/>
    <property type="match status" value="1"/>
</dbReference>
<comment type="catalytic activity">
    <reaction evidence="13">
        <text>[GlcNAc-(1-&gt;4)-Mur2Ac(oyl-L-Ala-gamma-D-Glu-L-Lys-D-Ala-D-Ala)](n)-di-trans,octa-cis-undecaprenyl diphosphate + beta-D-GlcNAc-(1-&gt;4)-Mur2Ac(oyl-L-Ala-gamma-D-Glu-L-Lys-D-Ala-D-Ala)-di-trans,octa-cis-undecaprenyl diphosphate = [GlcNAc-(1-&gt;4)-Mur2Ac(oyl-L-Ala-gamma-D-Glu-L-Lys-D-Ala-D-Ala)](n+1)-di-trans,octa-cis-undecaprenyl diphosphate + di-trans,octa-cis-undecaprenyl diphosphate + H(+)</text>
        <dbReference type="Rhea" id="RHEA:23708"/>
        <dbReference type="Rhea" id="RHEA-COMP:9602"/>
        <dbReference type="Rhea" id="RHEA-COMP:9603"/>
        <dbReference type="ChEBI" id="CHEBI:15378"/>
        <dbReference type="ChEBI" id="CHEBI:58405"/>
        <dbReference type="ChEBI" id="CHEBI:60033"/>
        <dbReference type="ChEBI" id="CHEBI:78435"/>
        <dbReference type="EC" id="2.4.99.28"/>
    </reaction>
</comment>
<evidence type="ECO:0000256" key="8">
    <source>
        <dbReference type="ARBA" id="ARBA00022960"/>
    </source>
</evidence>
<evidence type="ECO:0000256" key="7">
    <source>
        <dbReference type="ARBA" id="ARBA00022801"/>
    </source>
</evidence>
<evidence type="ECO:0000256" key="5">
    <source>
        <dbReference type="ARBA" id="ARBA00022676"/>
    </source>
</evidence>
<dbReference type="OrthoDB" id="9766909at2"/>